<evidence type="ECO:0000256" key="2">
    <source>
        <dbReference type="ARBA" id="ARBA00023125"/>
    </source>
</evidence>
<dbReference type="InterPro" id="IPR018060">
    <property type="entry name" value="HTH_AraC"/>
</dbReference>
<accession>A0A1H7TUA0</accession>
<dbReference type="GO" id="GO:0003700">
    <property type="term" value="F:DNA-binding transcription factor activity"/>
    <property type="evidence" value="ECO:0007669"/>
    <property type="project" value="InterPro"/>
</dbReference>
<evidence type="ECO:0000256" key="3">
    <source>
        <dbReference type="ARBA" id="ARBA00023163"/>
    </source>
</evidence>
<dbReference type="STRING" id="332977.SAMN05421740_11291"/>
<dbReference type="AlphaFoldDB" id="A0A1H7TUA0"/>
<feature type="domain" description="HTH araC/xylS-type" evidence="4">
    <location>
        <begin position="188"/>
        <end position="286"/>
    </location>
</feature>
<dbReference type="OrthoDB" id="2585681at2"/>
<organism evidence="5 6">
    <name type="scientific">Parapedobacter koreensis</name>
    <dbReference type="NCBI Taxonomy" id="332977"/>
    <lineage>
        <taxon>Bacteria</taxon>
        <taxon>Pseudomonadati</taxon>
        <taxon>Bacteroidota</taxon>
        <taxon>Sphingobacteriia</taxon>
        <taxon>Sphingobacteriales</taxon>
        <taxon>Sphingobacteriaceae</taxon>
        <taxon>Parapedobacter</taxon>
    </lineage>
</organism>
<keyword evidence="3" id="KW-0804">Transcription</keyword>
<dbReference type="PANTHER" id="PTHR43280:SF32">
    <property type="entry name" value="TRANSCRIPTIONAL REGULATORY PROTEIN"/>
    <property type="match status" value="1"/>
</dbReference>
<evidence type="ECO:0000259" key="4">
    <source>
        <dbReference type="PROSITE" id="PS01124"/>
    </source>
</evidence>
<dbReference type="Pfam" id="PF02311">
    <property type="entry name" value="AraC_binding"/>
    <property type="match status" value="1"/>
</dbReference>
<sequence>MQDTKEIHQLIKQHDKLGIRLSSNANHYLPADLLQKLLHPHRLTFYFFVFMDKGSSNYKVDLQDITLSSGQLLFVLPNQVVTPPPIKDDLEYFKVGFDENTLALLPQQFPFLVNPLNTQTIPVGDDAKQRIRKVFEILNQLLHTEGKHDVDTEVILAHLNTLLTEFNSAYFKGKTQDNISSLKLSKYIEFKLAVETHLTEQHSVNTIAEQLAITPSSLYGIVKEFSGISPKEFITNRLITEAQRKLHYSKRSVKELAYELGFNDPDYFSRLFKKSTGKSVSEFLAEQQDLSGK</sequence>
<dbReference type="PROSITE" id="PS01124">
    <property type="entry name" value="HTH_ARAC_FAMILY_2"/>
    <property type="match status" value="1"/>
</dbReference>
<dbReference type="RefSeq" id="WP_090609003.1">
    <property type="nucleotide sequence ID" value="NZ_FNZR01000012.1"/>
</dbReference>
<dbReference type="SUPFAM" id="SSF46689">
    <property type="entry name" value="Homeodomain-like"/>
    <property type="match status" value="1"/>
</dbReference>
<dbReference type="InterPro" id="IPR037923">
    <property type="entry name" value="HTH-like"/>
</dbReference>
<evidence type="ECO:0000313" key="5">
    <source>
        <dbReference type="EMBL" id="SEL88311.1"/>
    </source>
</evidence>
<keyword evidence="6" id="KW-1185">Reference proteome</keyword>
<dbReference type="Gene3D" id="1.10.10.60">
    <property type="entry name" value="Homeodomain-like"/>
    <property type="match status" value="1"/>
</dbReference>
<proteinExistence type="predicted"/>
<dbReference type="InterPro" id="IPR009057">
    <property type="entry name" value="Homeodomain-like_sf"/>
</dbReference>
<keyword evidence="2 5" id="KW-0238">DNA-binding</keyword>
<name>A0A1H7TUA0_9SPHI</name>
<dbReference type="GO" id="GO:0043565">
    <property type="term" value="F:sequence-specific DNA binding"/>
    <property type="evidence" value="ECO:0007669"/>
    <property type="project" value="InterPro"/>
</dbReference>
<evidence type="ECO:0000313" key="6">
    <source>
        <dbReference type="Proteomes" id="UP000198916"/>
    </source>
</evidence>
<dbReference type="PANTHER" id="PTHR43280">
    <property type="entry name" value="ARAC-FAMILY TRANSCRIPTIONAL REGULATOR"/>
    <property type="match status" value="1"/>
</dbReference>
<gene>
    <name evidence="5" type="ORF">SAMN05421740_11291</name>
</gene>
<dbReference type="Proteomes" id="UP000198916">
    <property type="component" value="Unassembled WGS sequence"/>
</dbReference>
<dbReference type="EMBL" id="FNZR01000012">
    <property type="protein sequence ID" value="SEL88311.1"/>
    <property type="molecule type" value="Genomic_DNA"/>
</dbReference>
<keyword evidence="1" id="KW-0805">Transcription regulation</keyword>
<dbReference type="SUPFAM" id="SSF51215">
    <property type="entry name" value="Regulatory protein AraC"/>
    <property type="match status" value="1"/>
</dbReference>
<reference evidence="6" key="1">
    <citation type="submission" date="2016-10" db="EMBL/GenBank/DDBJ databases">
        <authorList>
            <person name="Varghese N."/>
            <person name="Submissions S."/>
        </authorList>
    </citation>
    <scope>NUCLEOTIDE SEQUENCE [LARGE SCALE GENOMIC DNA]</scope>
    <source>
        <strain evidence="6">Jip14</strain>
    </source>
</reference>
<dbReference type="Pfam" id="PF12833">
    <property type="entry name" value="HTH_18"/>
    <property type="match status" value="1"/>
</dbReference>
<dbReference type="SMART" id="SM00342">
    <property type="entry name" value="HTH_ARAC"/>
    <property type="match status" value="1"/>
</dbReference>
<dbReference type="InterPro" id="IPR003313">
    <property type="entry name" value="AraC-bd"/>
</dbReference>
<evidence type="ECO:0000256" key="1">
    <source>
        <dbReference type="ARBA" id="ARBA00023015"/>
    </source>
</evidence>
<protein>
    <submittedName>
        <fullName evidence="5">AraC-type DNA-binding protein</fullName>
    </submittedName>
</protein>